<dbReference type="KEGG" id="vg:16275453"/>
<protein>
    <submittedName>
        <fullName evidence="1">Uncharacterized protein</fullName>
    </submittedName>
</protein>
<dbReference type="RefSeq" id="YP_008239409.1">
    <property type="nucleotide sequence ID" value="NC_021772.1"/>
</dbReference>
<keyword evidence="2" id="KW-1185">Reference proteome</keyword>
<evidence type="ECO:0000313" key="1">
    <source>
        <dbReference type="EMBL" id="AGF88120.1"/>
    </source>
</evidence>
<organism evidence="1 2">
    <name type="scientific">Salmonella phage FSL SP-058</name>
    <dbReference type="NCBI Taxonomy" id="1173761"/>
    <lineage>
        <taxon>Viruses</taxon>
        <taxon>Duplodnaviria</taxon>
        <taxon>Heunggongvirae</taxon>
        <taxon>Uroviricota</taxon>
        <taxon>Caudoviricetes</taxon>
        <taxon>Schitoviridae</taxon>
        <taxon>Humphriesvirinae</taxon>
        <taxon>Ithacavirus</taxon>
        <taxon>Ithacavirus SP058</taxon>
    </lineage>
</organism>
<dbReference type="EMBL" id="KC139517">
    <property type="protein sequence ID" value="AGF88120.1"/>
    <property type="molecule type" value="Genomic_DNA"/>
</dbReference>
<accession>S4TSS1</accession>
<proteinExistence type="predicted"/>
<dbReference type="OrthoDB" id="18880at10239"/>
<reference evidence="1 2" key="1">
    <citation type="journal article" date="2013" name="BMC Genomics">
        <title>Genomic characterization provides new insight into Salmonella phage diversity.</title>
        <authorList>
            <person name="Moreno Switt A.I."/>
            <person name="Orsi R.H."/>
            <person name="den Bakker H.C."/>
            <person name="Vongkamjan K."/>
            <person name="Altier C."/>
            <person name="Wiedmann M."/>
        </authorList>
    </citation>
    <scope>NUCLEOTIDE SEQUENCE [LARGE SCALE GENOMIC DNA]</scope>
</reference>
<name>S4TSS1_9CAUD</name>
<sequence length="79" mass="9315">MTYEELWGAQVRTRAEVFAEFYSTLQHLIKSRTKLGYIDGDAQLHNKYKDAVIDTPVITVTIKHYKHSYVTYLSFKTKR</sequence>
<evidence type="ECO:0000313" key="2">
    <source>
        <dbReference type="Proteomes" id="UP000014990"/>
    </source>
</evidence>
<gene>
    <name evidence="1" type="ORF">SP058_00025</name>
</gene>
<dbReference type="Proteomes" id="UP000014990">
    <property type="component" value="Segment"/>
</dbReference>
<dbReference type="GeneID" id="16275453"/>